<dbReference type="HAMAP" id="MF_00384">
    <property type="entry name" value="Homoser_kinase"/>
    <property type="match status" value="1"/>
</dbReference>
<dbReference type="PANTHER" id="PTHR20861">
    <property type="entry name" value="HOMOSERINE/4-DIPHOSPHOCYTIDYL-2-C-METHYL-D-ERYTHRITOL KINASE"/>
    <property type="match status" value="1"/>
</dbReference>
<dbReference type="GO" id="GO:0016301">
    <property type="term" value="F:kinase activity"/>
    <property type="evidence" value="ECO:0007669"/>
    <property type="project" value="UniProtKB-KW"/>
</dbReference>
<comment type="catalytic activity">
    <reaction evidence="11 13">
        <text>L-homoserine + ATP = O-phospho-L-homoserine + ADP + H(+)</text>
        <dbReference type="Rhea" id="RHEA:13985"/>
        <dbReference type="ChEBI" id="CHEBI:15378"/>
        <dbReference type="ChEBI" id="CHEBI:30616"/>
        <dbReference type="ChEBI" id="CHEBI:57476"/>
        <dbReference type="ChEBI" id="CHEBI:57590"/>
        <dbReference type="ChEBI" id="CHEBI:456216"/>
        <dbReference type="EC" id="2.7.1.39"/>
    </reaction>
</comment>
<dbReference type="Pfam" id="PF00288">
    <property type="entry name" value="GHMP_kinases_N"/>
    <property type="match status" value="1"/>
</dbReference>
<dbReference type="InterPro" id="IPR014721">
    <property type="entry name" value="Ribsml_uS5_D2-typ_fold_subgr"/>
</dbReference>
<keyword evidence="5 13" id="KW-0028">Amino-acid biosynthesis</keyword>
<accession>A0A1I6A2S2</accession>
<keyword evidence="13" id="KW-0963">Cytoplasm</keyword>
<comment type="pathway">
    <text evidence="1 13">Amino-acid biosynthesis; L-threonine biosynthesis; L-threonine from L-aspartate: step 4/5.</text>
</comment>
<dbReference type="InterPro" id="IPR013750">
    <property type="entry name" value="GHMP_kinase_C_dom"/>
</dbReference>
<reference evidence="16 17" key="1">
    <citation type="submission" date="2016-10" db="EMBL/GenBank/DDBJ databases">
        <authorList>
            <person name="Varghese N."/>
            <person name="Submissions S."/>
        </authorList>
    </citation>
    <scope>NUCLEOTIDE SEQUENCE [LARGE SCALE GENOMIC DNA]</scope>
    <source>
        <strain evidence="16 17">DSM 13796</strain>
    </source>
</reference>
<dbReference type="GeneID" id="93711122"/>
<dbReference type="PIRSF" id="PIRSF000676">
    <property type="entry name" value="Homoser_kin"/>
    <property type="match status" value="1"/>
</dbReference>
<proteinExistence type="inferred from homology"/>
<dbReference type="InterPro" id="IPR006204">
    <property type="entry name" value="GHMP_kinase_N_dom"/>
</dbReference>
<dbReference type="InterPro" id="IPR020568">
    <property type="entry name" value="Ribosomal_Su5_D2-typ_SF"/>
</dbReference>
<dbReference type="EMBL" id="FOXX01000005">
    <property type="protein sequence ID" value="SFQ63034.1"/>
    <property type="molecule type" value="Genomic_DNA"/>
</dbReference>
<comment type="similarity">
    <text evidence="2 13">Belongs to the GHMP kinase family. Homoserine kinase subfamily.</text>
</comment>
<sequence length="305" mass="32648">MLAVERFHITVPASTANLGPGFDSVGMALGKYLELTVEPAEKWSFVPLTQEVALIPQGTDNMMYEVAKHVADKFDVSLPSACVEVKSNIPLARGLGSSASAIIAGIELANQLCELNLSNEEKIRIASLLEGHPDNVAPTVNGGIVVGCHTEAKTYTVSIVPKDVDVVVVIPNYELKTDDARNALPSQFSFKEAVEASAVSNVLTGALLIEDWKTVGEMMEQDSFHEPYREQFVPELSFVRRKAKEFGAFGTALSGAGPTVLCLVEKGRGEELAAALAPSLTHCLVESIQIDVKGVSVETVTNEHA</sequence>
<dbReference type="InterPro" id="IPR006203">
    <property type="entry name" value="GHMP_knse_ATP-bd_CS"/>
</dbReference>
<evidence type="ECO:0000313" key="16">
    <source>
        <dbReference type="EMBL" id="SFQ63034.1"/>
    </source>
</evidence>
<evidence type="ECO:0000256" key="3">
    <source>
        <dbReference type="ARBA" id="ARBA00012078"/>
    </source>
</evidence>
<dbReference type="EC" id="2.7.1.39" evidence="3 13"/>
<evidence type="ECO:0000256" key="12">
    <source>
        <dbReference type="ARBA" id="ARBA00049954"/>
    </source>
</evidence>
<evidence type="ECO:0000256" key="6">
    <source>
        <dbReference type="ARBA" id="ARBA00022679"/>
    </source>
</evidence>
<dbReference type="PRINTS" id="PR00958">
    <property type="entry name" value="HOMSERKINASE"/>
</dbReference>
<dbReference type="Pfam" id="PF08544">
    <property type="entry name" value="GHMP_kinases_C"/>
    <property type="match status" value="1"/>
</dbReference>
<protein>
    <recommendedName>
        <fullName evidence="4 13">Homoserine kinase</fullName>
        <shortName evidence="13">HK</shortName>
        <shortName evidence="13">HSK</shortName>
        <ecNumber evidence="3 13">2.7.1.39</ecNumber>
    </recommendedName>
</protein>
<keyword evidence="9 13" id="KW-0418">Kinase</keyword>
<evidence type="ECO:0000259" key="15">
    <source>
        <dbReference type="Pfam" id="PF08544"/>
    </source>
</evidence>
<dbReference type="SUPFAM" id="SSF55060">
    <property type="entry name" value="GHMP Kinase, C-terminal domain"/>
    <property type="match status" value="1"/>
</dbReference>
<comment type="function">
    <text evidence="12 13">Catalyzes the ATP-dependent phosphorylation of L-homoserine to L-homoserine phosphate.</text>
</comment>
<dbReference type="PROSITE" id="PS00627">
    <property type="entry name" value="GHMP_KINASES_ATP"/>
    <property type="match status" value="1"/>
</dbReference>
<evidence type="ECO:0000313" key="17">
    <source>
        <dbReference type="Proteomes" id="UP000182762"/>
    </source>
</evidence>
<dbReference type="NCBIfam" id="TIGR00191">
    <property type="entry name" value="thrB"/>
    <property type="match status" value="1"/>
</dbReference>
<dbReference type="InterPro" id="IPR036554">
    <property type="entry name" value="GHMP_kinase_C_sf"/>
</dbReference>
<evidence type="ECO:0000259" key="14">
    <source>
        <dbReference type="Pfam" id="PF00288"/>
    </source>
</evidence>
<dbReference type="SUPFAM" id="SSF54211">
    <property type="entry name" value="Ribosomal protein S5 domain 2-like"/>
    <property type="match status" value="1"/>
</dbReference>
<feature type="domain" description="GHMP kinase N-terminal" evidence="14">
    <location>
        <begin position="61"/>
        <end position="143"/>
    </location>
</feature>
<evidence type="ECO:0000256" key="4">
    <source>
        <dbReference type="ARBA" id="ARBA00017858"/>
    </source>
</evidence>
<dbReference type="Gene3D" id="3.30.230.10">
    <property type="match status" value="1"/>
</dbReference>
<evidence type="ECO:0000256" key="8">
    <source>
        <dbReference type="ARBA" id="ARBA00022741"/>
    </source>
</evidence>
<dbReference type="PANTHER" id="PTHR20861:SF1">
    <property type="entry name" value="HOMOSERINE KINASE"/>
    <property type="match status" value="1"/>
</dbReference>
<keyword evidence="7 13" id="KW-0791">Threonine biosynthesis</keyword>
<evidence type="ECO:0000256" key="7">
    <source>
        <dbReference type="ARBA" id="ARBA00022697"/>
    </source>
</evidence>
<gene>
    <name evidence="13" type="primary">thrB</name>
    <name evidence="16" type="ORF">SAMN02745910_02472</name>
</gene>
<evidence type="ECO:0000256" key="11">
    <source>
        <dbReference type="ARBA" id="ARBA00049375"/>
    </source>
</evidence>
<evidence type="ECO:0000256" key="1">
    <source>
        <dbReference type="ARBA" id="ARBA00005015"/>
    </source>
</evidence>
<dbReference type="InterPro" id="IPR000870">
    <property type="entry name" value="Homoserine_kinase"/>
</dbReference>
<evidence type="ECO:0000256" key="13">
    <source>
        <dbReference type="HAMAP-Rule" id="MF_00384"/>
    </source>
</evidence>
<keyword evidence="6 13" id="KW-0808">Transferase</keyword>
<evidence type="ECO:0000256" key="5">
    <source>
        <dbReference type="ARBA" id="ARBA00022605"/>
    </source>
</evidence>
<feature type="binding site" evidence="13">
    <location>
        <begin position="90"/>
        <end position="100"/>
    </location>
    <ligand>
        <name>ATP</name>
        <dbReference type="ChEBI" id="CHEBI:30616"/>
    </ligand>
</feature>
<comment type="subcellular location">
    <subcellularLocation>
        <location evidence="13">Cytoplasm</location>
    </subcellularLocation>
</comment>
<evidence type="ECO:0000256" key="2">
    <source>
        <dbReference type="ARBA" id="ARBA00007370"/>
    </source>
</evidence>
<name>A0A1I6A2S2_9BACI</name>
<keyword evidence="10 13" id="KW-0067">ATP-binding</keyword>
<comment type="caution">
    <text evidence="16">The sequence shown here is derived from an EMBL/GenBank/DDBJ whole genome shotgun (WGS) entry which is preliminary data.</text>
</comment>
<keyword evidence="17" id="KW-1185">Reference proteome</keyword>
<evidence type="ECO:0000256" key="10">
    <source>
        <dbReference type="ARBA" id="ARBA00022840"/>
    </source>
</evidence>
<organism evidence="16 17">
    <name type="scientific">Priestia endophytica DSM 13796</name>
    <dbReference type="NCBI Taxonomy" id="1121089"/>
    <lineage>
        <taxon>Bacteria</taxon>
        <taxon>Bacillati</taxon>
        <taxon>Bacillota</taxon>
        <taxon>Bacilli</taxon>
        <taxon>Bacillales</taxon>
        <taxon>Bacillaceae</taxon>
        <taxon>Priestia</taxon>
    </lineage>
</organism>
<keyword evidence="8 13" id="KW-0547">Nucleotide-binding</keyword>
<evidence type="ECO:0000256" key="9">
    <source>
        <dbReference type="ARBA" id="ARBA00022777"/>
    </source>
</evidence>
<dbReference type="Gene3D" id="3.30.70.890">
    <property type="entry name" value="GHMP kinase, C-terminal domain"/>
    <property type="match status" value="1"/>
</dbReference>
<feature type="domain" description="GHMP kinase C-terminal" evidence="15">
    <location>
        <begin position="206"/>
        <end position="276"/>
    </location>
</feature>
<dbReference type="RefSeq" id="WP_061804599.1">
    <property type="nucleotide sequence ID" value="NZ_FOXX01000005.1"/>
</dbReference>
<dbReference type="Proteomes" id="UP000182762">
    <property type="component" value="Unassembled WGS sequence"/>
</dbReference>